<dbReference type="Proteomes" id="UP001589776">
    <property type="component" value="Unassembled WGS sequence"/>
</dbReference>
<dbReference type="Gene3D" id="3.30.470.20">
    <property type="entry name" value="ATP-grasp fold, B domain"/>
    <property type="match status" value="1"/>
</dbReference>
<dbReference type="InterPro" id="IPR026838">
    <property type="entry name" value="YheC/D"/>
</dbReference>
<dbReference type="EMBL" id="JBHLWN010000097">
    <property type="protein sequence ID" value="MFC0215450.1"/>
    <property type="molecule type" value="Genomic_DNA"/>
</dbReference>
<reference evidence="1 2" key="1">
    <citation type="submission" date="2024-09" db="EMBL/GenBank/DDBJ databases">
        <authorList>
            <person name="Sun Q."/>
            <person name="Mori K."/>
        </authorList>
    </citation>
    <scope>NUCLEOTIDE SEQUENCE [LARGE SCALE GENOMIC DNA]</scope>
    <source>
        <strain evidence="1 2">CCM 7759</strain>
    </source>
</reference>
<evidence type="ECO:0000313" key="2">
    <source>
        <dbReference type="Proteomes" id="UP001589776"/>
    </source>
</evidence>
<dbReference type="RefSeq" id="WP_377472896.1">
    <property type="nucleotide sequence ID" value="NZ_JBHLWN010000097.1"/>
</dbReference>
<evidence type="ECO:0000313" key="1">
    <source>
        <dbReference type="EMBL" id="MFC0215450.1"/>
    </source>
</evidence>
<dbReference type="SUPFAM" id="SSF56059">
    <property type="entry name" value="Glutathione synthetase ATP-binding domain-like"/>
    <property type="match status" value="1"/>
</dbReference>
<dbReference type="Pfam" id="PF14398">
    <property type="entry name" value="ATPgrasp_YheCD"/>
    <property type="match status" value="1"/>
</dbReference>
<accession>A0ABV6DS22</accession>
<keyword evidence="2" id="KW-1185">Reference proteome</keyword>
<protein>
    <submittedName>
        <fullName evidence="1">YheC/YheD family protein</fullName>
    </submittedName>
</protein>
<organism evidence="1 2">
    <name type="scientific">Paenibacillus chartarius</name>
    <dbReference type="NCBI Taxonomy" id="747481"/>
    <lineage>
        <taxon>Bacteria</taxon>
        <taxon>Bacillati</taxon>
        <taxon>Bacillota</taxon>
        <taxon>Bacilli</taxon>
        <taxon>Bacillales</taxon>
        <taxon>Paenibacillaceae</taxon>
        <taxon>Paenibacillus</taxon>
    </lineage>
</organism>
<comment type="caution">
    <text evidence="1">The sequence shown here is derived from an EMBL/GenBank/DDBJ whole genome shotgun (WGS) entry which is preliminary data.</text>
</comment>
<gene>
    <name evidence="1" type="ORF">ACFFK0_23945</name>
</gene>
<name>A0ABV6DS22_9BACL</name>
<sequence>MNGYKSRSLKSKWVKTKWLIQDSRLQKYVPETSLYSKNALQRMVSRYPMIYFKPTGGTGGRHIAKIVRLKPNRFRIQKDNASVTAASVDALHRELTQFAGSKSYLIQQGIYLKDTGKRPFDVRVMVQKRNNGAWTPSAIFTKIGKPHKVATNYHAGGQLGYLEETLRGAGYSKRQIKAARSLLETMGRHAGACFDCHGKGFRELGLDVAMDRCGRYWILEVNTRPQFYPLKHMKDKALYQRIIRLAKEYGRTS</sequence>
<proteinExistence type="predicted"/>